<protein>
    <recommendedName>
        <fullName evidence="2">Glutamyl-tRNA reductase</fullName>
    </recommendedName>
</protein>
<sequence>MNRLIHTPTKSLQQAASDGDIERLNLLRESLGITHN</sequence>
<reference evidence="1" key="1">
    <citation type="submission" date="2021-05" db="EMBL/GenBank/DDBJ databases">
        <title>First report of NDM-5 and VEB-6 producing Proteus mirabilis isolated from blood of a sepsis patient in Kolkata, India.</title>
        <authorList>
            <person name="Halder G."/>
            <person name="Chaudhuri B."/>
            <person name="Dutta S."/>
        </authorList>
    </citation>
    <scope>NUCLEOTIDE SEQUENCE [LARGE SCALE GENOMIC DNA]</scope>
    <source>
        <strain evidence="1">7049</strain>
    </source>
</reference>
<dbReference type="AlphaFoldDB" id="A0ABD5LX75"/>
<evidence type="ECO:0008006" key="2">
    <source>
        <dbReference type="Google" id="ProtNLM"/>
    </source>
</evidence>
<dbReference type="EMBL" id="JADQCH020000001">
    <property type="protein sequence ID" value="MEY2344238.1"/>
    <property type="molecule type" value="Genomic_DNA"/>
</dbReference>
<accession>A0ABD5LX75</accession>
<evidence type="ECO:0000313" key="1">
    <source>
        <dbReference type="EMBL" id="MEY2344238.1"/>
    </source>
</evidence>
<dbReference type="InterPro" id="IPR036453">
    <property type="entry name" value="GluRdtase_dimer_dom_sf"/>
</dbReference>
<dbReference type="SUPFAM" id="SSF69075">
    <property type="entry name" value="Glutamyl tRNA-reductase dimerization domain"/>
    <property type="match status" value="1"/>
</dbReference>
<organism evidence="1">
    <name type="scientific">Proteus mirabilis</name>
    <dbReference type="NCBI Taxonomy" id="584"/>
    <lineage>
        <taxon>Bacteria</taxon>
        <taxon>Pseudomonadati</taxon>
        <taxon>Pseudomonadota</taxon>
        <taxon>Gammaproteobacteria</taxon>
        <taxon>Enterobacterales</taxon>
        <taxon>Morganellaceae</taxon>
        <taxon>Proteus</taxon>
    </lineage>
</organism>
<gene>
    <name evidence="1" type="ORF">I3679_009205</name>
</gene>
<proteinExistence type="predicted"/>
<name>A0ABD5LX75_PROMI</name>
<comment type="caution">
    <text evidence="1">The sequence shown here is derived from an EMBL/GenBank/DDBJ whole genome shotgun (WGS) entry which is preliminary data.</text>
</comment>